<sequence>MEGEENMSENNLTCRDENTEAVKVIKETVKDLVGRGIIHSRDDIIRHLCGANFDITGVTKDSITVCAPDEPDNTVTLSGWLFSERFRTVQDKRYSGDGGPLTDSVRSEGSVGS</sequence>
<comment type="caution">
    <text evidence="2">The sequence shown here is derived from an EMBL/GenBank/DDBJ whole genome shotgun (WGS) entry which is preliminary data.</text>
</comment>
<dbReference type="Proteomes" id="UP000244334">
    <property type="component" value="Unassembled WGS sequence"/>
</dbReference>
<evidence type="ECO:0000313" key="2">
    <source>
        <dbReference type="EMBL" id="OFC61642.1"/>
    </source>
</evidence>
<protein>
    <submittedName>
        <fullName evidence="2">Uncharacterized protein</fullName>
    </submittedName>
</protein>
<accession>A0A1E7YYQ8</accession>
<dbReference type="EMBL" id="LJAM02000001">
    <property type="protein sequence ID" value="RAP73163.1"/>
    <property type="molecule type" value="Genomic_DNA"/>
</dbReference>
<reference evidence="3 5" key="2">
    <citation type="submission" date="2018-04" db="EMBL/GenBank/DDBJ databases">
        <title>Genomes of the Obligate Erwinia dacicola and Facultative Enterobacter sp. OLF Endosymbionts of the Olive Fruit fly, Bactrocera oleae.</title>
        <authorList>
            <person name="Estes A.M."/>
            <person name="Hearn D.J."/>
            <person name="Agarwal S."/>
            <person name="Pierson E.A."/>
            <person name="Dunning-Hotopp J.C."/>
        </authorList>
    </citation>
    <scope>NUCLEOTIDE SEQUENCE [LARGE SCALE GENOMIC DNA]</scope>
    <source>
        <strain evidence="3 5">Oroville</strain>
    </source>
</reference>
<dbReference type="Proteomes" id="UP000243534">
    <property type="component" value="Unassembled WGS sequence"/>
</dbReference>
<reference evidence="2 4" key="1">
    <citation type="submission" date="2016-07" db="EMBL/GenBank/DDBJ databases">
        <authorList>
            <person name="Yuval B."/>
        </authorList>
    </citation>
    <scope>NUCLEOTIDE SEQUENCE [LARGE SCALE GENOMIC DNA]</scope>
    <source>
        <strain evidence="2 4">IL</strain>
    </source>
</reference>
<dbReference type="EMBL" id="MAYS01000363">
    <property type="protein sequence ID" value="OFC61642.1"/>
    <property type="molecule type" value="Genomic_DNA"/>
</dbReference>
<proteinExistence type="predicted"/>
<evidence type="ECO:0000313" key="5">
    <source>
        <dbReference type="Proteomes" id="UP000244334"/>
    </source>
</evidence>
<dbReference type="RefSeq" id="WP_070135295.1">
    <property type="nucleotide sequence ID" value="NZ_LJAM02000001.1"/>
</dbReference>
<keyword evidence="5" id="KW-1185">Reference proteome</keyword>
<evidence type="ECO:0000256" key="1">
    <source>
        <dbReference type="SAM" id="MobiDB-lite"/>
    </source>
</evidence>
<dbReference type="AlphaFoldDB" id="A0A1E7YYQ8"/>
<evidence type="ECO:0000313" key="4">
    <source>
        <dbReference type="Proteomes" id="UP000243534"/>
    </source>
</evidence>
<feature type="region of interest" description="Disordered" evidence="1">
    <location>
        <begin position="92"/>
        <end position="113"/>
    </location>
</feature>
<name>A0A1E7YYQ8_9GAMM</name>
<gene>
    <name evidence="3" type="ORF">ACZ87_00014</name>
    <name evidence="2" type="ORF">BBW68_12165</name>
</gene>
<evidence type="ECO:0000313" key="3">
    <source>
        <dbReference type="EMBL" id="RAP73163.1"/>
    </source>
</evidence>
<organism evidence="2 4">
    <name type="scientific">Candidatus Erwinia dacicola</name>
    <dbReference type="NCBI Taxonomy" id="252393"/>
    <lineage>
        <taxon>Bacteria</taxon>
        <taxon>Pseudomonadati</taxon>
        <taxon>Pseudomonadota</taxon>
        <taxon>Gammaproteobacteria</taxon>
        <taxon>Enterobacterales</taxon>
        <taxon>Erwiniaceae</taxon>
        <taxon>Erwinia</taxon>
    </lineage>
</organism>